<gene>
    <name evidence="2" type="ORF">Ao3042_07524</name>
</gene>
<reference evidence="2 3" key="1">
    <citation type="journal article" date="2012" name="Eukaryot. Cell">
        <title>Draft genome sequence of Aspergillus oryzae strain 3.042.</title>
        <authorList>
            <person name="Zhao G."/>
            <person name="Yao Y."/>
            <person name="Qi W."/>
            <person name="Wang C."/>
            <person name="Hou L."/>
            <person name="Zeng B."/>
            <person name="Cao X."/>
        </authorList>
    </citation>
    <scope>NUCLEOTIDE SEQUENCE [LARGE SCALE GENOMIC DNA]</scope>
    <source>
        <strain evidence="2 3">3.042</strain>
    </source>
</reference>
<protein>
    <submittedName>
        <fullName evidence="2">Uncharacterized protein</fullName>
    </submittedName>
</protein>
<dbReference type="AlphaFoldDB" id="I8IEA3"/>
<evidence type="ECO:0000256" key="1">
    <source>
        <dbReference type="SAM" id="SignalP"/>
    </source>
</evidence>
<evidence type="ECO:0000313" key="2">
    <source>
        <dbReference type="EMBL" id="EIT76326.1"/>
    </source>
</evidence>
<comment type="caution">
    <text evidence="2">The sequence shown here is derived from an EMBL/GenBank/DDBJ whole genome shotgun (WGS) entry which is preliminary data.</text>
</comment>
<feature type="chain" id="PRO_5003713743" evidence="1">
    <location>
        <begin position="17"/>
        <end position="630"/>
    </location>
</feature>
<feature type="signal peptide" evidence="1">
    <location>
        <begin position="1"/>
        <end position="16"/>
    </location>
</feature>
<dbReference type="Proteomes" id="UP000002812">
    <property type="component" value="Unassembled WGS sequence"/>
</dbReference>
<organism evidence="2 3">
    <name type="scientific">Aspergillus oryzae (strain 3.042)</name>
    <name type="common">Yellow koji mold</name>
    <dbReference type="NCBI Taxonomy" id="1160506"/>
    <lineage>
        <taxon>Eukaryota</taxon>
        <taxon>Fungi</taxon>
        <taxon>Dikarya</taxon>
        <taxon>Ascomycota</taxon>
        <taxon>Pezizomycotina</taxon>
        <taxon>Eurotiomycetes</taxon>
        <taxon>Eurotiomycetidae</taxon>
        <taxon>Eurotiales</taxon>
        <taxon>Aspergillaceae</taxon>
        <taxon>Aspergillus</taxon>
        <taxon>Aspergillus subgen. Circumdati</taxon>
    </lineage>
</organism>
<dbReference type="EMBL" id="AKHY01000158">
    <property type="protein sequence ID" value="EIT76326.1"/>
    <property type="molecule type" value="Genomic_DNA"/>
</dbReference>
<evidence type="ECO:0000313" key="3">
    <source>
        <dbReference type="Proteomes" id="UP000002812"/>
    </source>
</evidence>
<reference evidence="3" key="2">
    <citation type="submission" date="2012-06" db="EMBL/GenBank/DDBJ databases">
        <title>Comparative genomic analyses of Aspergillus oryzae 3.042 and A. oryzae RIB40 for soy-sauce fermentation.</title>
        <authorList>
            <person name="Zhao G."/>
            <person name="Hou L."/>
            <person name="Wang C."/>
            <person name="Cao X."/>
        </authorList>
    </citation>
    <scope>NUCLEOTIDE SEQUENCE [LARGE SCALE GENOMIC DNA]</scope>
    <source>
        <strain evidence="3">3.042</strain>
    </source>
</reference>
<sequence>MHLTAALTLFLAAAQASPPIQQVIGTSGRSLHRWSLDDIVTSYFGDASKCCPKGTQFDGERCVLDGPKCDNGKLVDGKCVTDPICPVGQWNVEMFVSMSPVLHVGMAQNPTAMSVSPRGPLSVTTPATSSREEFVLVPRNQSARMDRSPVAECVSARSLQCVVAMRNGPLSSKSAFLERLLSASRASSTTAFVFLILTRNVSTMRISTTRRPASTENALAKLSRIARIDTLTATIWRLRLLAIPSPGRTGAPPTPPRARTAVRSHLVVLPIAHLNLERAMANALAEVPSAPPCSTMNPVSMPASRTRIPNVWSLAASSRTAGVFWSSPLNALRAPARKVTIVLRSPNPTVRAKTKEKPTLTEPSVFPTRLLSVRIRAPNMTARSALLAVSRSATRPMDSSSKVAAACRQRPPSVLTVVSSMLRASVFPRESLSARPATSLARTVWLVLSNVPREPGMARTVSSMKIPGALPTINGFPAKASVSLSKRLNAERAITRRTENVSPSTTRFVATMAQSGTPRLRLVLEPSPSVKTVVSLREASVSLRRFPGAQIPSDSNSTARNVYSRRALIVLRVSDCSRASVFRRLALSVATARLQRMAAVFWPLVTAWSLSSVLPTSLCCKVGNQCLYIF</sequence>
<accession>I8IEA3</accession>
<dbReference type="HOGENOM" id="CLU_453386_0_0_1"/>
<name>I8IEA3_ASPO3</name>
<keyword evidence="1" id="KW-0732">Signal</keyword>
<proteinExistence type="predicted"/>